<dbReference type="eggNOG" id="arCOG04285">
    <property type="taxonomic scope" value="Archaea"/>
</dbReference>
<dbReference type="Pfam" id="PF03972">
    <property type="entry name" value="MmgE_PrpD_N"/>
    <property type="match status" value="1"/>
</dbReference>
<gene>
    <name evidence="3" type="ordered locus">Nmlp_3382</name>
</gene>
<dbReference type="SUPFAM" id="SSF103378">
    <property type="entry name" value="2-methylcitrate dehydratase PrpD"/>
    <property type="match status" value="1"/>
</dbReference>
<dbReference type="InterPro" id="IPR042183">
    <property type="entry name" value="MmgE/PrpD_sf_1"/>
</dbReference>
<feature type="domain" description="MmgE/PrpD N-terminal" evidence="2">
    <location>
        <begin position="23"/>
        <end position="255"/>
    </location>
</feature>
<evidence type="ECO:0000259" key="2">
    <source>
        <dbReference type="Pfam" id="PF03972"/>
    </source>
</evidence>
<dbReference type="PANTHER" id="PTHR16943:SF8">
    <property type="entry name" value="2-METHYLCITRATE DEHYDRATASE"/>
    <property type="match status" value="1"/>
</dbReference>
<dbReference type="EMBL" id="HF582854">
    <property type="protein sequence ID" value="CCQ37511.1"/>
    <property type="molecule type" value="Genomic_DNA"/>
</dbReference>
<dbReference type="GeneID" id="14651853"/>
<dbReference type="InterPro" id="IPR005656">
    <property type="entry name" value="MmgE_PrpD"/>
</dbReference>
<dbReference type="HOGENOM" id="CLU_557574_0_0_2"/>
<dbReference type="GO" id="GO:0016829">
    <property type="term" value="F:lyase activity"/>
    <property type="evidence" value="ECO:0007669"/>
    <property type="project" value="InterPro"/>
</dbReference>
<keyword evidence="4" id="KW-1185">Reference proteome</keyword>
<organism evidence="3 4">
    <name type="scientific">Natronomonas moolapensis (strain DSM 18674 / CECT 7526 / JCM 14361 / 8.8.11)</name>
    <dbReference type="NCBI Taxonomy" id="268739"/>
    <lineage>
        <taxon>Archaea</taxon>
        <taxon>Methanobacteriati</taxon>
        <taxon>Methanobacteriota</taxon>
        <taxon>Stenosarchaea group</taxon>
        <taxon>Halobacteria</taxon>
        <taxon>Halobacteriales</taxon>
        <taxon>Natronomonadaceae</taxon>
        <taxon>Natronomonas</taxon>
    </lineage>
</organism>
<evidence type="ECO:0000313" key="4">
    <source>
        <dbReference type="Proteomes" id="UP000011867"/>
    </source>
</evidence>
<dbReference type="RefSeq" id="WP_015410252.1">
    <property type="nucleotide sequence ID" value="NC_020388.1"/>
</dbReference>
<evidence type="ECO:0000313" key="3">
    <source>
        <dbReference type="EMBL" id="CCQ37511.1"/>
    </source>
</evidence>
<proteinExistence type="inferred from homology"/>
<reference evidence="3 4" key="1">
    <citation type="journal article" date="2013" name="Genome Announc.">
        <title>Genome of the haloarchaeon Natronomonas moolapensis, a neutrophilic member of a previously haloalkaliphilic genus.</title>
        <authorList>
            <person name="Dyall-Smith M.L."/>
            <person name="Pfeiffer F."/>
            <person name="Oberwinkler T."/>
            <person name="Klee K."/>
            <person name="Rampp M."/>
            <person name="Palm P."/>
            <person name="Gross K."/>
            <person name="Schuster S.C."/>
            <person name="Oesterhelt D."/>
        </authorList>
    </citation>
    <scope>NUCLEOTIDE SEQUENCE [LARGE SCALE GENOMIC DNA]</scope>
    <source>
        <strain evidence="4">DSM 18674 / JCM 14361 / 8.8.11</strain>
    </source>
</reference>
<protein>
    <submittedName>
        <fullName evidence="3">MmgE/PrpD family protein</fullName>
    </submittedName>
</protein>
<dbReference type="STRING" id="268739.Nmlp_3382"/>
<dbReference type="Gene3D" id="1.10.4100.10">
    <property type="entry name" value="2-methylcitrate dehydratase PrpD"/>
    <property type="match status" value="1"/>
</dbReference>
<dbReference type="InterPro" id="IPR045336">
    <property type="entry name" value="MmgE_PrpD_N"/>
</dbReference>
<name>M1XLD3_NATM8</name>
<dbReference type="AlphaFoldDB" id="M1XLD3"/>
<accession>M1XLD3</accession>
<dbReference type="Proteomes" id="UP000011867">
    <property type="component" value="Chromosome"/>
</dbReference>
<sequence length="533" mass="55197">MDTPDWIPFVGGPSRPAEPFLERAAGWAAALSYSDIPHPVRRAGRAQLTSGVGAALRTGTHPIGDRIRGSMESSGAETTVLGGGRTAPATAAVNNGVLASALEFDGSVLGGRTDASCVFVPLAYAEATGADGEELLVAQVAANEIAARLGAAVTTGSFAGPDAAWIHAAGAATGRAVIEDDSPDTLADALATALSEPPRPIERSALGADAGVWRPAAPIRTGLAAVESARSGIEGRTDLIEGDEGLLSGLCRRPAWGYLSGFGERWHTAALSVGLVPGSAYVAAATEAALEARGRFDRGRTTVRAVEVYGPHALCSMDAVANRYIEDSRTPIAAAVRSVRRATAEALVHGENTPQRVGARGGRGAIPRIAERVELTHEPALTIAALRSSVPEGIEFDGMGRAVAPKTARIVGARATLRHPSAVLGAGRRLADVPDPSKVERRIGARVVVRTADERAVEGRLERPSGVAGAPPAELRAVARRKCRESLEALGVSESVARSRTDRLSRIDEAPEVRLGWLFEGSASRRAGGDGNT</sequence>
<dbReference type="KEGG" id="nmo:Nmlp_3382"/>
<evidence type="ECO:0000256" key="1">
    <source>
        <dbReference type="ARBA" id="ARBA00006174"/>
    </source>
</evidence>
<dbReference type="OrthoDB" id="43639at2157"/>
<comment type="similarity">
    <text evidence="1">Belongs to the PrpD family.</text>
</comment>
<dbReference type="InterPro" id="IPR036148">
    <property type="entry name" value="MmgE/PrpD_sf"/>
</dbReference>
<dbReference type="PANTHER" id="PTHR16943">
    <property type="entry name" value="2-METHYLCITRATE DEHYDRATASE-RELATED"/>
    <property type="match status" value="1"/>
</dbReference>